<protein>
    <submittedName>
        <fullName evidence="1">Uncharacterized protein</fullName>
    </submittedName>
</protein>
<proteinExistence type="predicted"/>
<dbReference type="AlphaFoldDB" id="A0A7W7IPT0"/>
<comment type="caution">
    <text evidence="1">The sequence shown here is derived from an EMBL/GenBank/DDBJ whole genome shotgun (WGS) entry which is preliminary data.</text>
</comment>
<dbReference type="Proteomes" id="UP000539957">
    <property type="component" value="Unassembled WGS sequence"/>
</dbReference>
<gene>
    <name evidence="1" type="ORF">HNP32_001994</name>
</gene>
<dbReference type="EMBL" id="JACHKY010000003">
    <property type="protein sequence ID" value="MBB4798250.1"/>
    <property type="molecule type" value="Genomic_DNA"/>
</dbReference>
<evidence type="ECO:0000313" key="2">
    <source>
        <dbReference type="Proteomes" id="UP000539957"/>
    </source>
</evidence>
<name>A0A7W7IPT0_9CAUL</name>
<sequence>MATTAARLRSRDDVGEGRFAILPPHSRIIPRSLTFQQATVHLFYRQRIAGCAGLSLFTFHEG</sequence>
<accession>A0A7W7IPT0</accession>
<organism evidence="1 2">
    <name type="scientific">Brevundimonas bullata</name>
    <dbReference type="NCBI Taxonomy" id="13160"/>
    <lineage>
        <taxon>Bacteria</taxon>
        <taxon>Pseudomonadati</taxon>
        <taxon>Pseudomonadota</taxon>
        <taxon>Alphaproteobacteria</taxon>
        <taxon>Caulobacterales</taxon>
        <taxon>Caulobacteraceae</taxon>
        <taxon>Brevundimonas</taxon>
    </lineage>
</organism>
<keyword evidence="2" id="KW-1185">Reference proteome</keyword>
<evidence type="ECO:0000313" key="1">
    <source>
        <dbReference type="EMBL" id="MBB4798250.1"/>
    </source>
</evidence>
<dbReference type="RefSeq" id="WP_260398420.1">
    <property type="nucleotide sequence ID" value="NZ_JACHKY010000003.1"/>
</dbReference>
<reference evidence="1 2" key="1">
    <citation type="submission" date="2020-08" db="EMBL/GenBank/DDBJ databases">
        <title>Functional genomics of gut bacteria from endangered species of beetles.</title>
        <authorList>
            <person name="Carlos-Shanley C."/>
        </authorList>
    </citation>
    <scope>NUCLEOTIDE SEQUENCE [LARGE SCALE GENOMIC DNA]</scope>
    <source>
        <strain evidence="1 2">S00123</strain>
    </source>
</reference>